<evidence type="ECO:0000313" key="13">
    <source>
        <dbReference type="EMBL" id="RMY81136.1"/>
    </source>
</evidence>
<dbReference type="PANTHER" id="PTHR11685">
    <property type="entry name" value="RBR FAMILY RING FINGER AND IBR DOMAIN-CONTAINING"/>
    <property type="match status" value="1"/>
</dbReference>
<comment type="caution">
    <text evidence="13">The sequence shown here is derived from an EMBL/GenBank/DDBJ whole genome shotgun (WGS) entry which is preliminary data.</text>
</comment>
<feature type="region of interest" description="Disordered" evidence="10">
    <location>
        <begin position="339"/>
        <end position="393"/>
    </location>
</feature>
<dbReference type="Gene3D" id="3.30.40.10">
    <property type="entry name" value="Zinc/RING finger domain, C3HC4 (zinc finger)"/>
    <property type="match status" value="1"/>
</dbReference>
<dbReference type="InterPro" id="IPR013083">
    <property type="entry name" value="Znf_RING/FYVE/PHD"/>
</dbReference>
<dbReference type="EMBL" id="QWIQ01000602">
    <property type="protein sequence ID" value="RMY81136.1"/>
    <property type="molecule type" value="Genomic_DNA"/>
</dbReference>
<evidence type="ECO:0000256" key="2">
    <source>
        <dbReference type="ARBA" id="ARBA00002343"/>
    </source>
</evidence>
<sequence>MSSSTISPSIFSATMRGQQMWDRKVEEMKPSKSDINWVIMDYLVSEGYPAAAEKFAQETNLPGPADHESIRERVRVRTSIHSGNVKEAIQMVNEIDTEILDTNHLLHFHLLQLQLIEIIRDILTRSNGNPASTDFLPAIEFATNQLSPRAPTDPVYQQALERTMALMIFPSDKMAPEFKELLDVKLRENIAGEVNKAILESRGERSEAKIRQLVRTRTWAETEARSLLYYRATHTLSTAAMSARSRNIMNLMNGFKTHLDTIESSHGMALRPRTKKASSALPPGVSSDDDVIFVRESTVNQQPRETNQTVKKGHDPLHAGPERTSYASQAPSLLFKAPQSLPENAQSSAPKKRKVPEPEVIVLETTPSPAPKKRRPSSPGRQSKPKAIKRKPLPPPPRECIICCEEYPVNSFPESPHLSNGKCENSVCRACFEQHLQNEVENKRWNEVQCPECSQGLEEPEIRQLAPQSTYEQWLDKAAKSYNEATEDFRSCPNATCSWGCFFSTKDDGNIFTCQLCSVRYCVVCEANMHEDETCEAYRKRRETQDTAAEERQSEKYLKKISKPCPRCGVNIDKVSGCDHVTCSRSSCRHEFCWQCFAPFGGSEGISRRGNAAHRSSCRYHSARLY</sequence>
<dbReference type="Pfam" id="PF08513">
    <property type="entry name" value="LisH"/>
    <property type="match status" value="1"/>
</dbReference>
<keyword evidence="9" id="KW-0862">Zinc</keyword>
<keyword evidence="7" id="KW-0863">Zinc-finger</keyword>
<protein>
    <recommendedName>
        <fullName evidence="3">RBR-type E3 ubiquitin transferase</fullName>
        <ecNumber evidence="3">2.3.2.31</ecNumber>
    </recommendedName>
</protein>
<dbReference type="Gene3D" id="1.20.120.1750">
    <property type="match status" value="1"/>
</dbReference>
<evidence type="ECO:0000259" key="11">
    <source>
        <dbReference type="PROSITE" id="PS50897"/>
    </source>
</evidence>
<evidence type="ECO:0000313" key="14">
    <source>
        <dbReference type="Proteomes" id="UP000281468"/>
    </source>
</evidence>
<dbReference type="PROSITE" id="PS50897">
    <property type="entry name" value="CTLH"/>
    <property type="match status" value="1"/>
</dbReference>
<feature type="region of interest" description="Disordered" evidence="10">
    <location>
        <begin position="266"/>
        <end position="325"/>
    </location>
</feature>
<reference evidence="13 14" key="1">
    <citation type="journal article" date="2018" name="BMC Genomics">
        <title>Genomic evidence for intraspecific hybridization in a clonal and extremely halotolerant yeast.</title>
        <authorList>
            <person name="Gostincar C."/>
            <person name="Stajich J.E."/>
            <person name="Zupancic J."/>
            <person name="Zalar P."/>
            <person name="Gunde-Cimerman N."/>
        </authorList>
    </citation>
    <scope>NUCLEOTIDE SEQUENCE [LARGE SCALE GENOMIC DNA]</scope>
    <source>
        <strain evidence="13 14">EXF-171</strain>
    </source>
</reference>
<keyword evidence="5" id="KW-0479">Metal-binding</keyword>
<accession>A0A3M7EXY8</accession>
<dbReference type="EC" id="2.3.2.31" evidence="3"/>
<dbReference type="GO" id="GO:0061630">
    <property type="term" value="F:ubiquitin protein ligase activity"/>
    <property type="evidence" value="ECO:0007669"/>
    <property type="project" value="UniProtKB-EC"/>
</dbReference>
<dbReference type="GO" id="GO:0016567">
    <property type="term" value="P:protein ubiquitination"/>
    <property type="evidence" value="ECO:0007669"/>
    <property type="project" value="InterPro"/>
</dbReference>
<evidence type="ECO:0000256" key="5">
    <source>
        <dbReference type="ARBA" id="ARBA00022723"/>
    </source>
</evidence>
<dbReference type="InterPro" id="IPR006595">
    <property type="entry name" value="CTLH_C"/>
</dbReference>
<evidence type="ECO:0000256" key="3">
    <source>
        <dbReference type="ARBA" id="ARBA00012251"/>
    </source>
</evidence>
<evidence type="ECO:0000259" key="12">
    <source>
        <dbReference type="PROSITE" id="PS51873"/>
    </source>
</evidence>
<dbReference type="GO" id="GO:0008270">
    <property type="term" value="F:zinc ion binding"/>
    <property type="evidence" value="ECO:0007669"/>
    <property type="project" value="UniProtKB-KW"/>
</dbReference>
<evidence type="ECO:0000256" key="8">
    <source>
        <dbReference type="ARBA" id="ARBA00022786"/>
    </source>
</evidence>
<feature type="domain" description="CTLH" evidence="11">
    <location>
        <begin position="69"/>
        <end position="126"/>
    </location>
</feature>
<comment type="function">
    <text evidence="2">Involved in the proteasome-dependent degradation of fructose-1,6-bisphosphatase.</text>
</comment>
<dbReference type="CDD" id="cd20335">
    <property type="entry name" value="BRcat_RBR"/>
    <property type="match status" value="1"/>
</dbReference>
<dbReference type="InterPro" id="IPR006594">
    <property type="entry name" value="LisH"/>
</dbReference>
<dbReference type="SMART" id="SM00757">
    <property type="entry name" value="CRA"/>
    <property type="match status" value="1"/>
</dbReference>
<keyword evidence="4" id="KW-0808">Transferase</keyword>
<dbReference type="PROSITE" id="PS51873">
    <property type="entry name" value="TRIAD"/>
    <property type="match status" value="1"/>
</dbReference>
<dbReference type="Pfam" id="PF01485">
    <property type="entry name" value="IBR"/>
    <property type="match status" value="1"/>
</dbReference>
<gene>
    <name evidence="13" type="ORF">D0862_12463</name>
</gene>
<feature type="compositionally biased region" description="Basic and acidic residues" evidence="10">
    <location>
        <begin position="312"/>
        <end position="321"/>
    </location>
</feature>
<proteinExistence type="predicted"/>
<dbReference type="PROSITE" id="PS50896">
    <property type="entry name" value="LISH"/>
    <property type="match status" value="1"/>
</dbReference>
<organism evidence="13 14">
    <name type="scientific">Hortaea werneckii</name>
    <name type="common">Black yeast</name>
    <name type="synonym">Cladosporium werneckii</name>
    <dbReference type="NCBI Taxonomy" id="91943"/>
    <lineage>
        <taxon>Eukaryota</taxon>
        <taxon>Fungi</taxon>
        <taxon>Dikarya</taxon>
        <taxon>Ascomycota</taxon>
        <taxon>Pezizomycotina</taxon>
        <taxon>Dothideomycetes</taxon>
        <taxon>Dothideomycetidae</taxon>
        <taxon>Mycosphaerellales</taxon>
        <taxon>Teratosphaeriaceae</taxon>
        <taxon>Hortaea</taxon>
    </lineage>
</organism>
<dbReference type="SUPFAM" id="SSF57850">
    <property type="entry name" value="RING/U-box"/>
    <property type="match status" value="3"/>
</dbReference>
<evidence type="ECO:0000256" key="9">
    <source>
        <dbReference type="ARBA" id="ARBA00022833"/>
    </source>
</evidence>
<dbReference type="SMART" id="SM00668">
    <property type="entry name" value="CTLH"/>
    <property type="match status" value="1"/>
</dbReference>
<dbReference type="Pfam" id="PF10607">
    <property type="entry name" value="CTLH"/>
    <property type="match status" value="1"/>
</dbReference>
<evidence type="ECO:0000256" key="7">
    <source>
        <dbReference type="ARBA" id="ARBA00022771"/>
    </source>
</evidence>
<dbReference type="InterPro" id="IPR031127">
    <property type="entry name" value="E3_UB_ligase_RBR"/>
</dbReference>
<evidence type="ECO:0000256" key="4">
    <source>
        <dbReference type="ARBA" id="ARBA00022679"/>
    </source>
</evidence>
<feature type="compositionally biased region" description="Basic residues" evidence="10">
    <location>
        <begin position="383"/>
        <end position="392"/>
    </location>
</feature>
<dbReference type="InterPro" id="IPR013144">
    <property type="entry name" value="CRA_dom"/>
</dbReference>
<dbReference type="SMART" id="SM00647">
    <property type="entry name" value="IBR"/>
    <property type="match status" value="2"/>
</dbReference>
<evidence type="ECO:0000256" key="10">
    <source>
        <dbReference type="SAM" id="MobiDB-lite"/>
    </source>
</evidence>
<keyword evidence="6" id="KW-0677">Repeat</keyword>
<comment type="catalytic activity">
    <reaction evidence="1">
        <text>[E2 ubiquitin-conjugating enzyme]-S-ubiquitinyl-L-cysteine + [acceptor protein]-L-lysine = [E2 ubiquitin-conjugating enzyme]-L-cysteine + [acceptor protein]-N(6)-ubiquitinyl-L-lysine.</text>
        <dbReference type="EC" id="2.3.2.31"/>
    </reaction>
</comment>
<dbReference type="InterPro" id="IPR044066">
    <property type="entry name" value="TRIAD_supradom"/>
</dbReference>
<keyword evidence="8" id="KW-0833">Ubl conjugation pathway</keyword>
<dbReference type="VEuPathDB" id="FungiDB:BTJ68_14311"/>
<dbReference type="SMART" id="SM00667">
    <property type="entry name" value="LisH"/>
    <property type="match status" value="1"/>
</dbReference>
<name>A0A3M7EXY8_HORWE</name>
<dbReference type="InterPro" id="IPR002867">
    <property type="entry name" value="IBR_dom"/>
</dbReference>
<dbReference type="Pfam" id="PF22191">
    <property type="entry name" value="IBR_1"/>
    <property type="match status" value="1"/>
</dbReference>
<evidence type="ECO:0000256" key="1">
    <source>
        <dbReference type="ARBA" id="ARBA00001798"/>
    </source>
</evidence>
<dbReference type="AlphaFoldDB" id="A0A3M7EXY8"/>
<feature type="domain" description="RING-type" evidence="12">
    <location>
        <begin position="396"/>
        <end position="626"/>
    </location>
</feature>
<feature type="compositionally biased region" description="Polar residues" evidence="10">
    <location>
        <begin position="297"/>
        <end position="310"/>
    </location>
</feature>
<dbReference type="InterPro" id="IPR024964">
    <property type="entry name" value="CTLH/CRA"/>
</dbReference>
<evidence type="ECO:0000256" key="6">
    <source>
        <dbReference type="ARBA" id="ARBA00022737"/>
    </source>
</evidence>
<dbReference type="Proteomes" id="UP000281468">
    <property type="component" value="Unassembled WGS sequence"/>
</dbReference>